<comment type="caution">
    <text evidence="3">The sequence shown here is derived from an EMBL/GenBank/DDBJ whole genome shotgun (WGS) entry which is preliminary data.</text>
</comment>
<name>A0A4Q9KHJ2_9ACTN</name>
<protein>
    <submittedName>
        <fullName evidence="3">Extracellular solute-binding protein</fullName>
    </submittedName>
</protein>
<dbReference type="PANTHER" id="PTHR43649">
    <property type="entry name" value="ARABINOSE-BINDING PROTEIN-RELATED"/>
    <property type="match status" value="1"/>
</dbReference>
<proteinExistence type="predicted"/>
<evidence type="ECO:0000313" key="4">
    <source>
        <dbReference type="Proteomes" id="UP000292373"/>
    </source>
</evidence>
<feature type="signal peptide" evidence="2">
    <location>
        <begin position="1"/>
        <end position="29"/>
    </location>
</feature>
<dbReference type="OrthoDB" id="7918484at2"/>
<dbReference type="AlphaFoldDB" id="A0A4Q9KHJ2"/>
<dbReference type="Proteomes" id="UP000292373">
    <property type="component" value="Unassembled WGS sequence"/>
</dbReference>
<dbReference type="PANTHER" id="PTHR43649:SF12">
    <property type="entry name" value="DIACETYLCHITOBIOSE BINDING PROTEIN DASA"/>
    <property type="match status" value="1"/>
</dbReference>
<gene>
    <name evidence="3" type="ORF">ET989_02455</name>
</gene>
<dbReference type="InterPro" id="IPR006059">
    <property type="entry name" value="SBP"/>
</dbReference>
<evidence type="ECO:0000256" key="2">
    <source>
        <dbReference type="SAM" id="SignalP"/>
    </source>
</evidence>
<sequence>MVPRRGRTVTKRRTLQLAAFLTAGALALAGCAPGQPATTTEPAPGPQSAAPDAPRELTYVYFTDGPDEQATRDLIAQFEQANDAKVTLEVVPYANLEQTLQARLAGNNAPDVARVAGLGPWLEDLADLSAVKDELDGQFIAGSDAFTHDASGNPIAVFSDLTMNGPLVNVDLFEKAGVSYPKLGEKWTWDEMVAAAKQVKESQGTEYGIAIDISAHRLSTMFSQYGTTLFAGDGMEPNWDVAKGATAIEQFVTLNNDEVMPKDVFLQAGSKYAAPADVFLAQQVPVYISGNWQVASLSSKANFTWAAAPNPCAERCGGFPGGKFMVGFEQGKNVPLASEFIAFMNSAEAQTHMAVEANFLPTRNDLIEQGIEYTNRGDDMKVFLADVALTPDDTYPANFSPVFGATGREVIAEIGQVMQGGKTAQEASEAIRTVVETNAAG</sequence>
<dbReference type="InterPro" id="IPR050490">
    <property type="entry name" value="Bact_solute-bd_prot1"/>
</dbReference>
<reference evidence="3 4" key="1">
    <citation type="submission" date="2019-01" db="EMBL/GenBank/DDBJ databases">
        <title>Lactibacter flavus gen. nov., sp. nov., a novel bacterium of the family Propionibacteriaceae isolated from raw milk and dairy products.</title>
        <authorList>
            <person name="Huptas C."/>
            <person name="Wenning M."/>
            <person name="Breitenwieser F."/>
            <person name="Doll E."/>
            <person name="Von Neubeck M."/>
            <person name="Busse H.-J."/>
            <person name="Scherer S."/>
        </authorList>
    </citation>
    <scope>NUCLEOTIDE SEQUENCE [LARGE SCALE GENOMIC DNA]</scope>
    <source>
        <strain evidence="3 4">KCTC 33808</strain>
    </source>
</reference>
<dbReference type="EMBL" id="SDMQ01000002">
    <property type="protein sequence ID" value="TBT87195.1"/>
    <property type="molecule type" value="Genomic_DNA"/>
</dbReference>
<dbReference type="Gene3D" id="3.40.190.10">
    <property type="entry name" value="Periplasmic binding protein-like II"/>
    <property type="match status" value="1"/>
</dbReference>
<evidence type="ECO:0000256" key="1">
    <source>
        <dbReference type="SAM" id="MobiDB-lite"/>
    </source>
</evidence>
<dbReference type="PROSITE" id="PS51257">
    <property type="entry name" value="PROKAR_LIPOPROTEIN"/>
    <property type="match status" value="1"/>
</dbReference>
<dbReference type="Pfam" id="PF01547">
    <property type="entry name" value="SBP_bac_1"/>
    <property type="match status" value="1"/>
</dbReference>
<organism evidence="3 4">
    <name type="scientific">Propioniciclava sinopodophylli</name>
    <dbReference type="NCBI Taxonomy" id="1837344"/>
    <lineage>
        <taxon>Bacteria</taxon>
        <taxon>Bacillati</taxon>
        <taxon>Actinomycetota</taxon>
        <taxon>Actinomycetes</taxon>
        <taxon>Propionibacteriales</taxon>
        <taxon>Propionibacteriaceae</taxon>
        <taxon>Propioniciclava</taxon>
    </lineage>
</organism>
<keyword evidence="4" id="KW-1185">Reference proteome</keyword>
<feature type="region of interest" description="Disordered" evidence="1">
    <location>
        <begin position="33"/>
        <end position="52"/>
    </location>
</feature>
<feature type="chain" id="PRO_5039565259" evidence="2">
    <location>
        <begin position="30"/>
        <end position="441"/>
    </location>
</feature>
<dbReference type="SUPFAM" id="SSF53850">
    <property type="entry name" value="Periplasmic binding protein-like II"/>
    <property type="match status" value="1"/>
</dbReference>
<accession>A0A4Q9KHJ2</accession>
<keyword evidence="2" id="KW-0732">Signal</keyword>
<evidence type="ECO:0000313" key="3">
    <source>
        <dbReference type="EMBL" id="TBT87195.1"/>
    </source>
</evidence>